<gene>
    <name evidence="1" type="ORF">XM38_038460</name>
</gene>
<organism evidence="1 2">
    <name type="scientific">Halomicronema hongdechloris C2206</name>
    <dbReference type="NCBI Taxonomy" id="1641165"/>
    <lineage>
        <taxon>Bacteria</taxon>
        <taxon>Bacillati</taxon>
        <taxon>Cyanobacteriota</taxon>
        <taxon>Cyanophyceae</taxon>
        <taxon>Nodosilineales</taxon>
        <taxon>Nodosilineaceae</taxon>
        <taxon>Halomicronema</taxon>
    </lineage>
</organism>
<accession>A0A1Z3HRK9</accession>
<evidence type="ECO:0000313" key="1">
    <source>
        <dbReference type="EMBL" id="ASC72886.1"/>
    </source>
</evidence>
<sequence length="44" mass="5213">MFYHMNNILLRNEFFGLPKKVTIIIYTEDAVYSAQNLFLMKAIT</sequence>
<dbReference type="EMBL" id="CP021983">
    <property type="protein sequence ID" value="ASC72886.1"/>
    <property type="molecule type" value="Genomic_DNA"/>
</dbReference>
<keyword evidence="2" id="KW-1185">Reference proteome</keyword>
<protein>
    <submittedName>
        <fullName evidence="1">Uncharacterized protein</fullName>
    </submittedName>
</protein>
<dbReference type="Proteomes" id="UP000191901">
    <property type="component" value="Chromosome"/>
</dbReference>
<dbReference type="KEGG" id="hhg:XM38_038460"/>
<dbReference type="AlphaFoldDB" id="A0A1Z3HRK9"/>
<reference evidence="1 2" key="1">
    <citation type="journal article" date="2016" name="Biochim. Biophys. Acta">
        <title>Characterization of red-shifted phycobilisomes isolated from the chlorophyll f-containing cyanobacterium Halomicronema hongdechloris.</title>
        <authorList>
            <person name="Li Y."/>
            <person name="Lin Y."/>
            <person name="Garvey C.J."/>
            <person name="Birch D."/>
            <person name="Corkery R.W."/>
            <person name="Loughlin P.C."/>
            <person name="Scheer H."/>
            <person name="Willows R.D."/>
            <person name="Chen M."/>
        </authorList>
    </citation>
    <scope>NUCLEOTIDE SEQUENCE [LARGE SCALE GENOMIC DNA]</scope>
    <source>
        <strain evidence="1 2">C2206</strain>
    </source>
</reference>
<name>A0A1Z3HRK9_9CYAN</name>
<proteinExistence type="predicted"/>
<evidence type="ECO:0000313" key="2">
    <source>
        <dbReference type="Proteomes" id="UP000191901"/>
    </source>
</evidence>